<feature type="signal peptide" evidence="19">
    <location>
        <begin position="1"/>
        <end position="24"/>
    </location>
</feature>
<evidence type="ECO:0000256" key="1">
    <source>
        <dbReference type="ARBA" id="ARBA00005513"/>
    </source>
</evidence>
<keyword evidence="15" id="KW-0997">Cell inner membrane</keyword>
<evidence type="ECO:0000256" key="11">
    <source>
        <dbReference type="ARBA" id="ARBA00025198"/>
    </source>
</evidence>
<dbReference type="eggNOG" id="COG0711">
    <property type="taxonomic scope" value="Bacteria"/>
</dbReference>
<dbReference type="STRING" id="756272.Plabr_1190"/>
<evidence type="ECO:0000256" key="9">
    <source>
        <dbReference type="ARBA" id="ARBA00023136"/>
    </source>
</evidence>
<evidence type="ECO:0000256" key="2">
    <source>
        <dbReference type="ARBA" id="ARBA00022448"/>
    </source>
</evidence>
<dbReference type="GO" id="GO:0046933">
    <property type="term" value="F:proton-transporting ATP synthase activity, rotational mechanism"/>
    <property type="evidence" value="ECO:0007669"/>
    <property type="project" value="UniProtKB-UniRule"/>
</dbReference>
<keyword evidence="7 15" id="KW-1133">Transmembrane helix</keyword>
<proteinExistence type="inferred from homology"/>
<dbReference type="Pfam" id="PF00430">
    <property type="entry name" value="ATP-synt_B"/>
    <property type="match status" value="1"/>
</dbReference>
<evidence type="ECO:0000313" key="20">
    <source>
        <dbReference type="EMBL" id="ADY58805.1"/>
    </source>
</evidence>
<gene>
    <name evidence="15" type="primary">atpF</name>
    <name evidence="20" type="ordered locus">Plabr_1190</name>
</gene>
<evidence type="ECO:0000256" key="18">
    <source>
        <dbReference type="SAM" id="MobiDB-lite"/>
    </source>
</evidence>
<keyword evidence="19" id="KW-0732">Signal</keyword>
<comment type="subunit">
    <text evidence="15">F-type ATPases have 2 components, F(1) - the catalytic core - and F(0) - the membrane proton channel. F(1) has five subunits: alpha(3), beta(3), gamma(1), delta(1), epsilon(1). F(0) has three main subunits: a(1), b(2) and c(10-14). The alpha and beta chains form an alternating ring which encloses part of the gamma chain. F(1) is attached to F(0) by a central stalk formed by the gamma and epsilon chains, while a peripheral stalk is formed by the delta and b chains.</text>
</comment>
<keyword evidence="5 15" id="KW-0812">Transmembrane</keyword>
<comment type="subcellular location">
    <subcellularLocation>
        <location evidence="15">Cell inner membrane</location>
        <topology evidence="15">Single-pass membrane protein</topology>
    </subcellularLocation>
    <subcellularLocation>
        <location evidence="14">Endomembrane system</location>
        <topology evidence="14">Single-pass membrane protein</topology>
    </subcellularLocation>
</comment>
<dbReference type="InterPro" id="IPR005864">
    <property type="entry name" value="ATP_synth_F0_bsu_bac"/>
</dbReference>
<keyword evidence="6 15" id="KW-0375">Hydrogen ion transport</keyword>
<dbReference type="CDD" id="cd06503">
    <property type="entry name" value="ATP-synt_Fo_b"/>
    <property type="match status" value="1"/>
</dbReference>
<keyword evidence="2 15" id="KW-0813">Transport</keyword>
<name>F0SLR4_RUBBR</name>
<keyword evidence="4 15" id="KW-0138">CF(0)</keyword>
<keyword evidence="9 15" id="KW-0472">Membrane</keyword>
<dbReference type="RefSeq" id="WP_013627538.1">
    <property type="nucleotide sequence ID" value="NC_015174.1"/>
</dbReference>
<sequence length="233" mass="25937">MRLLSLISVLLLTVCLQPTLTVQAQEEPHSTESGEHADLDHSHEGEGHDAHADGHGHGHVGDPETEPPVFDPQNWRYDLSVYSLVVFLLLLTVLSKFAWGPVTEGLDQREANIRRNIEDAEASRVRSEELLAERSAQLDAVQDEVREILAEARRDAEHTKSEILADAQKEAEATKRRAIDEVNRARDQALNDLFSTMSNQVATATEHVLGRAINDEDRTRLIDQSLAELSAKS</sequence>
<dbReference type="GO" id="GO:0012505">
    <property type="term" value="C:endomembrane system"/>
    <property type="evidence" value="ECO:0007669"/>
    <property type="project" value="UniProtKB-SubCell"/>
</dbReference>
<comment type="subunit">
    <text evidence="13">F-type ATPases have 2 components, F(1) - the catalytic core - and F(0) - the membrane proton channel. F(1) has five subunits: alpha(3), beta(3), gamma(1), delta(1), epsilon(1). F(0) has four main subunits: a(1), b(2) and c(10-14). The alpha and beta chains form an alternating ring which encloses part of the gamma chain. F(1) is attached to F(0) by a central stalk formed by the gamma and epsilon chains, while a peripheral stalk is formed by the delta and b chains.</text>
</comment>
<evidence type="ECO:0000256" key="17">
    <source>
        <dbReference type="SAM" id="Coils"/>
    </source>
</evidence>
<dbReference type="InterPro" id="IPR002146">
    <property type="entry name" value="ATP_synth_b/b'su_bac/chlpt"/>
</dbReference>
<dbReference type="HAMAP" id="MF_01398">
    <property type="entry name" value="ATP_synth_b_bprime"/>
    <property type="match status" value="1"/>
</dbReference>
<evidence type="ECO:0000256" key="10">
    <source>
        <dbReference type="ARBA" id="ARBA00023310"/>
    </source>
</evidence>
<protein>
    <recommendedName>
        <fullName evidence="15">ATP synthase subunit b</fullName>
    </recommendedName>
    <alternativeName>
        <fullName evidence="15">ATP synthase F(0) sector subunit b</fullName>
    </alternativeName>
    <alternativeName>
        <fullName evidence="15">ATPase subunit I</fullName>
    </alternativeName>
    <alternativeName>
        <fullName evidence="15">F-type ATPase subunit b</fullName>
        <shortName evidence="15">F-ATPase subunit b</shortName>
    </alternativeName>
</protein>
<evidence type="ECO:0000256" key="16">
    <source>
        <dbReference type="RuleBase" id="RU003848"/>
    </source>
</evidence>
<dbReference type="PANTHER" id="PTHR33445:SF1">
    <property type="entry name" value="ATP SYNTHASE SUBUNIT B"/>
    <property type="match status" value="1"/>
</dbReference>
<evidence type="ECO:0000256" key="14">
    <source>
        <dbReference type="ARBA" id="ARBA00037847"/>
    </source>
</evidence>
<organism evidence="20 21">
    <name type="scientific">Rubinisphaera brasiliensis (strain ATCC 49424 / DSM 5305 / JCM 21570 / IAM 15109 / NBRC 103401 / IFAM 1448)</name>
    <name type="common">Planctomyces brasiliensis</name>
    <dbReference type="NCBI Taxonomy" id="756272"/>
    <lineage>
        <taxon>Bacteria</taxon>
        <taxon>Pseudomonadati</taxon>
        <taxon>Planctomycetota</taxon>
        <taxon>Planctomycetia</taxon>
        <taxon>Planctomycetales</taxon>
        <taxon>Planctomycetaceae</taxon>
        <taxon>Rubinisphaera</taxon>
    </lineage>
</organism>
<dbReference type="PANTHER" id="PTHR33445">
    <property type="entry name" value="ATP SYNTHASE SUBUNIT B', CHLOROPLASTIC"/>
    <property type="match status" value="1"/>
</dbReference>
<dbReference type="Proteomes" id="UP000006860">
    <property type="component" value="Chromosome"/>
</dbReference>
<comment type="similarity">
    <text evidence="1 15 16">Belongs to the ATPase B chain family.</text>
</comment>
<keyword evidence="8 15" id="KW-0406">Ion transport</keyword>
<feature type="region of interest" description="Disordered" evidence="18">
    <location>
        <begin position="25"/>
        <end position="69"/>
    </location>
</feature>
<keyword evidence="3 15" id="KW-1003">Cell membrane</keyword>
<dbReference type="HOGENOM" id="CLU_079215_2_0_0"/>
<keyword evidence="10 15" id="KW-0066">ATP synthesis</keyword>
<comment type="function">
    <text evidence="11 15">F(1)F(0) ATP synthase produces ATP from ADP in the presence of a proton or sodium gradient. F-type ATPases consist of two structural domains, F(1) containing the extramembraneous catalytic core and F(0) containing the membrane proton channel, linked together by a central stalk and a peripheral stalk. During catalysis, ATP synthesis in the catalytic domain of F(1) is coupled via a rotary mechanism of the central stalk subunits to proton translocation.</text>
</comment>
<evidence type="ECO:0000256" key="19">
    <source>
        <dbReference type="SAM" id="SignalP"/>
    </source>
</evidence>
<evidence type="ECO:0000256" key="12">
    <source>
        <dbReference type="ARBA" id="ARBA00025614"/>
    </source>
</evidence>
<keyword evidence="21" id="KW-1185">Reference proteome</keyword>
<dbReference type="GO" id="GO:0045259">
    <property type="term" value="C:proton-transporting ATP synthase complex"/>
    <property type="evidence" value="ECO:0007669"/>
    <property type="project" value="UniProtKB-KW"/>
</dbReference>
<comment type="function">
    <text evidence="12">Component of the F(0) channel, it forms part of the peripheral stalk, linking F(1) to F(0). The b'-subunit is a diverged and duplicated form of b found in plants and photosynthetic bacteria.</text>
</comment>
<dbReference type="GO" id="GO:0046961">
    <property type="term" value="F:proton-transporting ATPase activity, rotational mechanism"/>
    <property type="evidence" value="ECO:0007669"/>
    <property type="project" value="TreeGrafter"/>
</dbReference>
<dbReference type="AlphaFoldDB" id="F0SLR4"/>
<dbReference type="NCBIfam" id="TIGR01144">
    <property type="entry name" value="ATP_synt_b"/>
    <property type="match status" value="1"/>
</dbReference>
<reference evidence="21" key="1">
    <citation type="submission" date="2011-02" db="EMBL/GenBank/DDBJ databases">
        <title>The complete genome of Planctomyces brasiliensis DSM 5305.</title>
        <authorList>
            <person name="Lucas S."/>
            <person name="Copeland A."/>
            <person name="Lapidus A."/>
            <person name="Bruce D."/>
            <person name="Goodwin L."/>
            <person name="Pitluck S."/>
            <person name="Kyrpides N."/>
            <person name="Mavromatis K."/>
            <person name="Pagani I."/>
            <person name="Ivanova N."/>
            <person name="Ovchinnikova G."/>
            <person name="Lu M."/>
            <person name="Detter J.C."/>
            <person name="Han C."/>
            <person name="Land M."/>
            <person name="Hauser L."/>
            <person name="Markowitz V."/>
            <person name="Cheng J.-F."/>
            <person name="Hugenholtz P."/>
            <person name="Woyke T."/>
            <person name="Wu D."/>
            <person name="Tindall B."/>
            <person name="Pomrenke H.G."/>
            <person name="Brambilla E."/>
            <person name="Klenk H.-P."/>
            <person name="Eisen J.A."/>
        </authorList>
    </citation>
    <scope>NUCLEOTIDE SEQUENCE [LARGE SCALE GENOMIC DNA]</scope>
    <source>
        <strain evidence="21">ATCC 49424 / DSM 5305 / JCM 21570 / IAM 15109 / NBRC 103401 / IFAM 1448</strain>
    </source>
</reference>
<evidence type="ECO:0000256" key="7">
    <source>
        <dbReference type="ARBA" id="ARBA00022989"/>
    </source>
</evidence>
<accession>F0SLR4</accession>
<feature type="coiled-coil region" evidence="17">
    <location>
        <begin position="131"/>
        <end position="188"/>
    </location>
</feature>
<evidence type="ECO:0000256" key="8">
    <source>
        <dbReference type="ARBA" id="ARBA00023065"/>
    </source>
</evidence>
<evidence type="ECO:0000313" key="21">
    <source>
        <dbReference type="Proteomes" id="UP000006860"/>
    </source>
</evidence>
<dbReference type="InterPro" id="IPR050059">
    <property type="entry name" value="ATP_synthase_B_chain"/>
</dbReference>
<evidence type="ECO:0000256" key="3">
    <source>
        <dbReference type="ARBA" id="ARBA00022475"/>
    </source>
</evidence>
<dbReference type="GO" id="GO:0005886">
    <property type="term" value="C:plasma membrane"/>
    <property type="evidence" value="ECO:0007669"/>
    <property type="project" value="UniProtKB-SubCell"/>
</dbReference>
<feature type="chain" id="PRO_5003256448" description="ATP synthase subunit b" evidence="19">
    <location>
        <begin position="25"/>
        <end position="233"/>
    </location>
</feature>
<keyword evidence="17" id="KW-0175">Coiled coil</keyword>
<evidence type="ECO:0000256" key="15">
    <source>
        <dbReference type="HAMAP-Rule" id="MF_01398"/>
    </source>
</evidence>
<evidence type="ECO:0000256" key="4">
    <source>
        <dbReference type="ARBA" id="ARBA00022547"/>
    </source>
</evidence>
<evidence type="ECO:0000256" key="13">
    <source>
        <dbReference type="ARBA" id="ARBA00026054"/>
    </source>
</evidence>
<dbReference type="EMBL" id="CP002546">
    <property type="protein sequence ID" value="ADY58805.1"/>
    <property type="molecule type" value="Genomic_DNA"/>
</dbReference>
<evidence type="ECO:0000256" key="6">
    <source>
        <dbReference type="ARBA" id="ARBA00022781"/>
    </source>
</evidence>
<feature type="compositionally biased region" description="Basic and acidic residues" evidence="18">
    <location>
        <begin position="26"/>
        <end position="62"/>
    </location>
</feature>
<evidence type="ECO:0000256" key="5">
    <source>
        <dbReference type="ARBA" id="ARBA00022692"/>
    </source>
</evidence>
<dbReference type="KEGG" id="pbs:Plabr_1190"/>